<feature type="compositionally biased region" description="Basic and acidic residues" evidence="1">
    <location>
        <begin position="32"/>
        <end position="42"/>
    </location>
</feature>
<dbReference type="AlphaFoldDB" id="A0A2U0UB43"/>
<dbReference type="EMBL" id="QENY01000008">
    <property type="protein sequence ID" value="PVX54846.1"/>
    <property type="molecule type" value="Genomic_DNA"/>
</dbReference>
<dbReference type="Proteomes" id="UP000245870">
    <property type="component" value="Unassembled WGS sequence"/>
</dbReference>
<feature type="compositionally biased region" description="Acidic residues" evidence="1">
    <location>
        <begin position="43"/>
        <end position="55"/>
    </location>
</feature>
<accession>A0A2U0UB43</accession>
<protein>
    <submittedName>
        <fullName evidence="2">Uncharacterized protein</fullName>
    </submittedName>
</protein>
<gene>
    <name evidence="2" type="ORF">C7379_10875</name>
</gene>
<evidence type="ECO:0000313" key="2">
    <source>
        <dbReference type="EMBL" id="PVX54846.1"/>
    </source>
</evidence>
<organism evidence="2 3">
    <name type="scientific">Hallella colorans</name>
    <dbReference type="NCBI Taxonomy" id="1703337"/>
    <lineage>
        <taxon>Bacteria</taxon>
        <taxon>Pseudomonadati</taxon>
        <taxon>Bacteroidota</taxon>
        <taxon>Bacteroidia</taxon>
        <taxon>Bacteroidales</taxon>
        <taxon>Prevotellaceae</taxon>
        <taxon>Hallella</taxon>
    </lineage>
</organism>
<reference evidence="2 3" key="1">
    <citation type="submission" date="2018-05" db="EMBL/GenBank/DDBJ databases">
        <title>Genomic Encyclopedia of Type Strains, Phase IV (KMG-IV): sequencing the most valuable type-strain genomes for metagenomic binning, comparative biology and taxonomic classification.</title>
        <authorList>
            <person name="Goeker M."/>
        </authorList>
    </citation>
    <scope>NUCLEOTIDE SEQUENCE [LARGE SCALE GENOMIC DNA]</scope>
    <source>
        <strain evidence="2 3">DSM 100333</strain>
    </source>
</reference>
<proteinExistence type="predicted"/>
<dbReference type="RefSeq" id="WP_165815035.1">
    <property type="nucleotide sequence ID" value="NZ_CAMQYP010000026.1"/>
</dbReference>
<evidence type="ECO:0000256" key="1">
    <source>
        <dbReference type="SAM" id="MobiDB-lite"/>
    </source>
</evidence>
<feature type="region of interest" description="Disordered" evidence="1">
    <location>
        <begin position="17"/>
        <end position="55"/>
    </location>
</feature>
<evidence type="ECO:0000313" key="3">
    <source>
        <dbReference type="Proteomes" id="UP000245870"/>
    </source>
</evidence>
<keyword evidence="3" id="KW-1185">Reference proteome</keyword>
<name>A0A2U0UB43_9BACT</name>
<comment type="caution">
    <text evidence="2">The sequence shown here is derived from an EMBL/GenBank/DDBJ whole genome shotgun (WGS) entry which is preliminary data.</text>
</comment>
<sequence length="55" mass="6033">MAKKNYVSPVSLVLVGGDPGTGNVPFSQQDPDNPKTGKAKEMEFDEALYDTDWED</sequence>